<gene>
    <name evidence="1" type="ORF">MYCIT1_LOCUS34443</name>
</gene>
<dbReference type="AlphaFoldDB" id="A0AAD2HWH0"/>
<evidence type="ECO:0000313" key="1">
    <source>
        <dbReference type="EMBL" id="CAK5282586.1"/>
    </source>
</evidence>
<proteinExistence type="predicted"/>
<feature type="non-terminal residue" evidence="1">
    <location>
        <position position="41"/>
    </location>
</feature>
<organism evidence="1 2">
    <name type="scientific">Mycena citricolor</name>
    <dbReference type="NCBI Taxonomy" id="2018698"/>
    <lineage>
        <taxon>Eukaryota</taxon>
        <taxon>Fungi</taxon>
        <taxon>Dikarya</taxon>
        <taxon>Basidiomycota</taxon>
        <taxon>Agaricomycotina</taxon>
        <taxon>Agaricomycetes</taxon>
        <taxon>Agaricomycetidae</taxon>
        <taxon>Agaricales</taxon>
        <taxon>Marasmiineae</taxon>
        <taxon>Mycenaceae</taxon>
        <taxon>Mycena</taxon>
    </lineage>
</organism>
<protein>
    <submittedName>
        <fullName evidence="1">Uncharacterized protein</fullName>
    </submittedName>
</protein>
<sequence length="41" mass="4923">MTPSFLQSISHMFPYYLDTEICLSLLYKTLYVFTCKNRQIL</sequence>
<name>A0AAD2HWH0_9AGAR</name>
<dbReference type="EMBL" id="CAVNYO010000458">
    <property type="protein sequence ID" value="CAK5282586.1"/>
    <property type="molecule type" value="Genomic_DNA"/>
</dbReference>
<comment type="caution">
    <text evidence="1">The sequence shown here is derived from an EMBL/GenBank/DDBJ whole genome shotgun (WGS) entry which is preliminary data.</text>
</comment>
<keyword evidence="2" id="KW-1185">Reference proteome</keyword>
<evidence type="ECO:0000313" key="2">
    <source>
        <dbReference type="Proteomes" id="UP001295794"/>
    </source>
</evidence>
<reference evidence="1" key="1">
    <citation type="submission" date="2023-11" db="EMBL/GenBank/DDBJ databases">
        <authorList>
            <person name="De Vega J J."/>
            <person name="De Vega J J."/>
        </authorList>
    </citation>
    <scope>NUCLEOTIDE SEQUENCE</scope>
</reference>
<accession>A0AAD2HWH0</accession>
<dbReference type="Proteomes" id="UP001295794">
    <property type="component" value="Unassembled WGS sequence"/>
</dbReference>